<keyword evidence="4" id="KW-1185">Reference proteome</keyword>
<reference evidence="3 4" key="1">
    <citation type="journal article" date="2016" name="Microbes Environ.">
        <title>Phylogenetically diverse aerobic anoxygenic phototrophic bacteria isolated from epilithic biofilms in Tama river, Japan.</title>
        <authorList>
            <person name="Hirose S."/>
            <person name="Matsuura K."/>
            <person name="Haruta S."/>
        </authorList>
    </citation>
    <scope>NUCLEOTIDE SEQUENCE [LARGE SCALE GENOMIC DNA]</scope>
    <source>
        <strain evidence="3 4">S08</strain>
    </source>
</reference>
<dbReference type="EMBL" id="AP025637">
    <property type="protein sequence ID" value="BDG75292.1"/>
    <property type="molecule type" value="Genomic_DNA"/>
</dbReference>
<evidence type="ECO:0000313" key="4">
    <source>
        <dbReference type="Proteomes" id="UP000831327"/>
    </source>
</evidence>
<dbReference type="PANTHER" id="PTHR30296:SF0">
    <property type="entry name" value="LACTATE UTILIZATION PROTEIN A"/>
    <property type="match status" value="1"/>
</dbReference>
<feature type="domain" description="Cysteine-rich" evidence="2">
    <location>
        <begin position="158"/>
        <end position="242"/>
    </location>
</feature>
<dbReference type="Proteomes" id="UP000831327">
    <property type="component" value="Chromosome"/>
</dbReference>
<proteinExistence type="predicted"/>
<evidence type="ECO:0000256" key="1">
    <source>
        <dbReference type="SAM" id="MobiDB-lite"/>
    </source>
</evidence>
<dbReference type="PANTHER" id="PTHR30296">
    <property type="entry name" value="UNCHARACTERIZED PROTEIN YKGE"/>
    <property type="match status" value="1"/>
</dbReference>
<dbReference type="InterPro" id="IPR004017">
    <property type="entry name" value="Cys_rich_dom"/>
</dbReference>
<dbReference type="Pfam" id="PF02754">
    <property type="entry name" value="CCG"/>
    <property type="match status" value="2"/>
</dbReference>
<name>A0ABN6P8P8_9PROT</name>
<evidence type="ECO:0000313" key="3">
    <source>
        <dbReference type="EMBL" id="BDG75292.1"/>
    </source>
</evidence>
<organism evidence="3 4">
    <name type="scientific">Roseomonas fluvialis</name>
    <dbReference type="NCBI Taxonomy" id="1750527"/>
    <lineage>
        <taxon>Bacteria</taxon>
        <taxon>Pseudomonadati</taxon>
        <taxon>Pseudomonadota</taxon>
        <taxon>Alphaproteobacteria</taxon>
        <taxon>Acetobacterales</taxon>
        <taxon>Roseomonadaceae</taxon>
        <taxon>Roseomonas</taxon>
    </lineage>
</organism>
<feature type="compositionally biased region" description="Polar residues" evidence="1">
    <location>
        <begin position="306"/>
        <end position="319"/>
    </location>
</feature>
<protein>
    <submittedName>
        <fullName evidence="3">Fe-S oxidoreductase</fullName>
    </submittedName>
</protein>
<gene>
    <name evidence="3" type="ORF">Rmf_52210</name>
</gene>
<evidence type="ECO:0000259" key="2">
    <source>
        <dbReference type="Pfam" id="PF02754"/>
    </source>
</evidence>
<sequence>MVRGARGGGCAPGGGNPILRHMPVSKPRVALLVTCLVDLYRPSVGFAAIRLLEAAGCVVEVPPTQTCCGQPAFNSGDRATARDLARSIVDAFAGYDYVVVPSGSCSGMVAHHLPTLFEDDPQYRARAEAIAARTHELVSFLRDVRGMAQVDARFDGVVTYHDSCAGLREMGVKAQPRALLAGVAGLTLTEMADPEICCGFGGTFCVKYPDISTRMVTDKCRDIAATGAGTLLAGDMGCLLNMAGRLQREGSSVQVRHVAEVLAGMTRDVAPIGARDNATPTGARHGAAPVGARHGAAPVGARDHTTPSGARDQSSPIGE</sequence>
<accession>A0ABN6P8P8</accession>
<feature type="region of interest" description="Disordered" evidence="1">
    <location>
        <begin position="272"/>
        <end position="319"/>
    </location>
</feature>
<feature type="domain" description="Cysteine-rich" evidence="2">
    <location>
        <begin position="29"/>
        <end position="109"/>
    </location>
</feature>